<evidence type="ECO:0000256" key="8">
    <source>
        <dbReference type="ARBA" id="ARBA00066629"/>
    </source>
</evidence>
<dbReference type="GO" id="GO:0010124">
    <property type="term" value="P:phenylacetate catabolic process"/>
    <property type="evidence" value="ECO:0007669"/>
    <property type="project" value="UniProtKB-UniRule"/>
</dbReference>
<dbReference type="PANTHER" id="PTHR43439:SF2">
    <property type="entry name" value="ENZYME, PUTATIVE (JCVI)-RELATED"/>
    <property type="match status" value="1"/>
</dbReference>
<reference evidence="14" key="1">
    <citation type="journal article" date="2017" name="Genome Announc.">
        <title>High-Quality Whole-Genome Sequences of the Oligo-Mouse-Microbiota Bacterial Community.</title>
        <authorList>
            <person name="Garzetti D."/>
            <person name="Brugiroux S."/>
            <person name="Bunk B."/>
            <person name="Pukall R."/>
            <person name="McCoy K.D."/>
            <person name="Macpherson A.J."/>
            <person name="Stecher B."/>
        </authorList>
    </citation>
    <scope>NUCLEOTIDE SEQUENCE</scope>
    <source>
        <strain evidence="14">KB18</strain>
    </source>
</reference>
<evidence type="ECO:0000256" key="10">
    <source>
        <dbReference type="ARBA" id="ARBA00075111"/>
    </source>
</evidence>
<dbReference type="PIRSF" id="PIRSF006444">
    <property type="entry name" value="PaaK"/>
    <property type="match status" value="1"/>
</dbReference>
<keyword evidence="5 11" id="KW-0547">Nucleotide-binding</keyword>
<evidence type="ECO:0000256" key="6">
    <source>
        <dbReference type="ARBA" id="ARBA00060591"/>
    </source>
</evidence>
<dbReference type="Pfam" id="PF14535">
    <property type="entry name" value="AMP-binding_C_2"/>
    <property type="match status" value="1"/>
</dbReference>
<name>A0A1Z2XN76_9FIRM</name>
<evidence type="ECO:0000256" key="11">
    <source>
        <dbReference type="PIRNR" id="PIRNR006444"/>
    </source>
</evidence>
<keyword evidence="4 11" id="KW-0436">Ligase</keyword>
<dbReference type="CDD" id="cd05913">
    <property type="entry name" value="PaaK"/>
    <property type="match status" value="1"/>
</dbReference>
<dbReference type="Proteomes" id="UP000196710">
    <property type="component" value="Chromosome"/>
</dbReference>
<dbReference type="EMBL" id="CP021422">
    <property type="protein sequence ID" value="ASB39899.1"/>
    <property type="molecule type" value="Genomic_DNA"/>
</dbReference>
<keyword evidence="16" id="KW-1185">Reference proteome</keyword>
<evidence type="ECO:0000259" key="12">
    <source>
        <dbReference type="Pfam" id="PF00501"/>
    </source>
</evidence>
<comment type="pathway">
    <text evidence="6 11">Aromatic compound metabolism; phenylacetate degradation.</text>
</comment>
<dbReference type="SUPFAM" id="SSF56801">
    <property type="entry name" value="Acetyl-CoA synthetase-like"/>
    <property type="match status" value="1"/>
</dbReference>
<dbReference type="PANTHER" id="PTHR43439">
    <property type="entry name" value="PHENYLACETATE-COENZYME A LIGASE"/>
    <property type="match status" value="1"/>
</dbReference>
<dbReference type="EC" id="6.2.1.30" evidence="8 11"/>
<dbReference type="AlphaFoldDB" id="A0A1Z2XN76"/>
<dbReference type="InterPro" id="IPR000873">
    <property type="entry name" value="AMP-dep_synth/lig_dom"/>
</dbReference>
<dbReference type="Proteomes" id="UP000596035">
    <property type="component" value="Chromosome"/>
</dbReference>
<comment type="catalytic activity">
    <reaction evidence="11">
        <text>2-phenylacetate + ATP + CoA = phenylacetyl-CoA + AMP + diphosphate</text>
        <dbReference type="Rhea" id="RHEA:20956"/>
        <dbReference type="ChEBI" id="CHEBI:18401"/>
        <dbReference type="ChEBI" id="CHEBI:30616"/>
        <dbReference type="ChEBI" id="CHEBI:33019"/>
        <dbReference type="ChEBI" id="CHEBI:57287"/>
        <dbReference type="ChEBI" id="CHEBI:57390"/>
        <dbReference type="ChEBI" id="CHEBI:456215"/>
        <dbReference type="EC" id="6.2.1.30"/>
    </reaction>
</comment>
<reference evidence="15 17" key="3">
    <citation type="submission" date="2020-11" db="EMBL/GenBank/DDBJ databases">
        <title>Closed and high quality bacterial genomes of the OMM12 community.</title>
        <authorList>
            <person name="Marbouty M."/>
            <person name="Lamy-Besnier Q."/>
            <person name="Debarbieux L."/>
            <person name="Koszul R."/>
        </authorList>
    </citation>
    <scope>NUCLEOTIDE SEQUENCE [LARGE SCALE GENOMIC DNA]</scope>
    <source>
        <strain evidence="15 17">KB18</strain>
    </source>
</reference>
<protein>
    <recommendedName>
        <fullName evidence="9 11">Phenylacetate-coenzyme A ligase</fullName>
        <ecNumber evidence="8 11">6.2.1.30</ecNumber>
    </recommendedName>
    <alternativeName>
        <fullName evidence="10 11">Phenylacetyl-CoA ligase</fullName>
    </alternativeName>
</protein>
<evidence type="ECO:0000256" key="9">
    <source>
        <dbReference type="ARBA" id="ARBA00068695"/>
    </source>
</evidence>
<feature type="domain" description="AMP-dependent synthetase/ligase" evidence="12">
    <location>
        <begin position="82"/>
        <end position="287"/>
    </location>
</feature>
<comment type="function">
    <text evidence="11">Catalyzes the activation of phenylacetic acid (PA) to phenylacetyl-CoA (PA-CoA).</text>
</comment>
<comment type="similarity">
    <text evidence="7 11">Belongs to the phenylacetyl-CoA ligase family.</text>
</comment>
<dbReference type="RefSeq" id="WP_066535384.1">
    <property type="nucleotide sequence ID" value="NZ_CAQHGX010000006.1"/>
</dbReference>
<evidence type="ECO:0000256" key="7">
    <source>
        <dbReference type="ARBA" id="ARBA00061566"/>
    </source>
</evidence>
<evidence type="ECO:0000256" key="1">
    <source>
        <dbReference type="ARBA" id="ARBA00011245"/>
    </source>
</evidence>
<evidence type="ECO:0000256" key="3">
    <source>
        <dbReference type="ARBA" id="ARBA00022553"/>
    </source>
</evidence>
<evidence type="ECO:0000313" key="14">
    <source>
        <dbReference type="EMBL" id="ASB39899.1"/>
    </source>
</evidence>
<feature type="domain" description="AMP-dependent ligase C-terminal" evidence="13">
    <location>
        <begin position="336"/>
        <end position="431"/>
    </location>
</feature>
<evidence type="ECO:0000259" key="13">
    <source>
        <dbReference type="Pfam" id="PF14535"/>
    </source>
</evidence>
<dbReference type="Gene3D" id="3.40.50.12780">
    <property type="entry name" value="N-terminal domain of ligase-like"/>
    <property type="match status" value="1"/>
</dbReference>
<dbReference type="KEGG" id="amur:ADH66_04080"/>
<organism evidence="15 17">
    <name type="scientific">Acutalibacter muris</name>
    <dbReference type="NCBI Taxonomy" id="1796620"/>
    <lineage>
        <taxon>Bacteria</taxon>
        <taxon>Bacillati</taxon>
        <taxon>Bacillota</taxon>
        <taxon>Clostridia</taxon>
        <taxon>Eubacteriales</taxon>
        <taxon>Acutalibacteraceae</taxon>
        <taxon>Acutalibacter</taxon>
    </lineage>
</organism>
<evidence type="ECO:0000313" key="16">
    <source>
        <dbReference type="Proteomes" id="UP000196710"/>
    </source>
</evidence>
<gene>
    <name evidence="14" type="ORF">ADH66_04080</name>
    <name evidence="15" type="ORF">I5Q82_14145</name>
</gene>
<evidence type="ECO:0000313" key="15">
    <source>
        <dbReference type="EMBL" id="QQR29188.1"/>
    </source>
</evidence>
<dbReference type="GO" id="GO:0047475">
    <property type="term" value="F:phenylacetate-CoA ligase activity"/>
    <property type="evidence" value="ECO:0007669"/>
    <property type="project" value="UniProtKB-EC"/>
</dbReference>
<dbReference type="GO" id="GO:0000166">
    <property type="term" value="F:nucleotide binding"/>
    <property type="evidence" value="ECO:0007669"/>
    <property type="project" value="UniProtKB-KW"/>
</dbReference>
<keyword evidence="3" id="KW-0597">Phosphoprotein</keyword>
<sequence>MERYYQPEIECAPREQIKALQDERLVKQVKHVWDKVPYYRKKMEEKGVTPEDIRSSDDLYKLPFLSKADLREAYPYGLMGKPLKDCVRIQSTSGTTGKRVVAFYTQHDLDLWEDCCARAIMAAGGTNEDVCQVSYGYGLFTGGPGLNGGSHKVGCLTIPTSSGNTERQIMFIQDLSATILCCTPSYAAYIGETMKEMGLTPEEIPLKAGIFGAEAWSQEMRRDIENTLGIKAYDIYGLTELSGPGVSFECSAQTGMHINEDHFIAEIIDPETGEVLPEGSQGELVFTSITKEAFPLLRYRTRDICTLTREPCPCGRTHVKMTKPQGRTDDMLIIRGVNVFPSQIETVLLNHGYPANYQIIVDRVKNTDTLDVQVEMTPEMFTDNLGDISERQKELMEGLRSMLGLTAKVTLVAPKSIVRSEGKAVRVIDKRKI</sequence>
<keyword evidence="2" id="KW-0596">Phosphopantetheine</keyword>
<dbReference type="InterPro" id="IPR011880">
    <property type="entry name" value="PA_CoA_ligase"/>
</dbReference>
<accession>A0A1Z2XN76</accession>
<dbReference type="InterPro" id="IPR042099">
    <property type="entry name" value="ANL_N_sf"/>
</dbReference>
<evidence type="ECO:0000256" key="4">
    <source>
        <dbReference type="ARBA" id="ARBA00022598"/>
    </source>
</evidence>
<dbReference type="InterPro" id="IPR028154">
    <property type="entry name" value="AMP-dep_Lig_C"/>
</dbReference>
<dbReference type="InterPro" id="IPR045851">
    <property type="entry name" value="AMP-bd_C_sf"/>
</dbReference>
<proteinExistence type="inferred from homology"/>
<dbReference type="InterPro" id="IPR051414">
    <property type="entry name" value="Adenylate-forming_Reductase"/>
</dbReference>
<dbReference type="EMBL" id="CP065321">
    <property type="protein sequence ID" value="QQR29188.1"/>
    <property type="molecule type" value="Genomic_DNA"/>
</dbReference>
<dbReference type="Gene3D" id="3.30.300.30">
    <property type="match status" value="1"/>
</dbReference>
<reference evidence="16" key="2">
    <citation type="submission" date="2017-05" db="EMBL/GenBank/DDBJ databases">
        <title>Improved OligoMM genomes.</title>
        <authorList>
            <person name="Garzetti D."/>
        </authorList>
    </citation>
    <scope>NUCLEOTIDE SEQUENCE [LARGE SCALE GENOMIC DNA]</scope>
    <source>
        <strain evidence="16">KB18</strain>
    </source>
</reference>
<evidence type="ECO:0000256" key="2">
    <source>
        <dbReference type="ARBA" id="ARBA00022450"/>
    </source>
</evidence>
<evidence type="ECO:0000313" key="17">
    <source>
        <dbReference type="Proteomes" id="UP000596035"/>
    </source>
</evidence>
<evidence type="ECO:0000256" key="5">
    <source>
        <dbReference type="ARBA" id="ARBA00022741"/>
    </source>
</evidence>
<comment type="subunit">
    <text evidence="1">Monomer.</text>
</comment>
<dbReference type="FunFam" id="3.40.50.12780:FF:000016">
    <property type="entry name" value="Phenylacetate-coenzyme A ligase"/>
    <property type="match status" value="1"/>
</dbReference>
<dbReference type="Pfam" id="PF00501">
    <property type="entry name" value="AMP-binding"/>
    <property type="match status" value="1"/>
</dbReference>